<dbReference type="Gene3D" id="1.10.10.10">
    <property type="entry name" value="Winged helix-like DNA-binding domain superfamily/Winged helix DNA-binding domain"/>
    <property type="match status" value="1"/>
</dbReference>
<dbReference type="InterPro" id="IPR036390">
    <property type="entry name" value="WH_DNA-bd_sf"/>
</dbReference>
<dbReference type="KEGG" id="cohn:KCTCHS21_21760"/>
<keyword evidence="1" id="KW-0805">Transcription regulation</keyword>
<dbReference type="CDD" id="cd00090">
    <property type="entry name" value="HTH_ARSR"/>
    <property type="match status" value="1"/>
</dbReference>
<dbReference type="GO" id="GO:0045892">
    <property type="term" value="P:negative regulation of DNA-templated transcription"/>
    <property type="evidence" value="ECO:0007669"/>
    <property type="project" value="TreeGrafter"/>
</dbReference>
<dbReference type="InterPro" id="IPR029016">
    <property type="entry name" value="GAF-like_dom_sf"/>
</dbReference>
<reference evidence="6 7" key="1">
    <citation type="submission" date="2019-01" db="EMBL/GenBank/DDBJ databases">
        <title>Complete genome sequence of Cohnella hallensis HS21 isolated from Korean fir (Abies koreana) rhizospheric soil.</title>
        <authorList>
            <person name="Jiang L."/>
            <person name="Kang S.W."/>
            <person name="Kim S."/>
            <person name="Jung J."/>
            <person name="Kim C.Y."/>
            <person name="Kim D.H."/>
            <person name="Kim S.W."/>
            <person name="Lee J."/>
        </authorList>
    </citation>
    <scope>NUCLEOTIDE SEQUENCE [LARGE SCALE GENOMIC DNA]</scope>
    <source>
        <strain evidence="6 7">HS21</strain>
    </source>
</reference>
<dbReference type="InterPro" id="IPR036388">
    <property type="entry name" value="WH-like_DNA-bd_sf"/>
</dbReference>
<keyword evidence="3" id="KW-0804">Transcription</keyword>
<dbReference type="InterPro" id="IPR011991">
    <property type="entry name" value="ArsR-like_HTH"/>
</dbReference>
<organism evidence="6 7">
    <name type="scientific">Cohnella abietis</name>
    <dbReference type="NCBI Taxonomy" id="2507935"/>
    <lineage>
        <taxon>Bacteria</taxon>
        <taxon>Bacillati</taxon>
        <taxon>Bacillota</taxon>
        <taxon>Bacilli</taxon>
        <taxon>Bacillales</taxon>
        <taxon>Paenibacillaceae</taxon>
        <taxon>Cohnella</taxon>
    </lineage>
</organism>
<evidence type="ECO:0000256" key="3">
    <source>
        <dbReference type="ARBA" id="ARBA00023163"/>
    </source>
</evidence>
<protein>
    <submittedName>
        <fullName evidence="6">IclR family transcriptional regulator</fullName>
    </submittedName>
</protein>
<evidence type="ECO:0000313" key="7">
    <source>
        <dbReference type="Proteomes" id="UP000289856"/>
    </source>
</evidence>
<sequence>MATQKIAVISKAILIMDILMPQGNEKELGVTEISKKLQMPVQSVYRLLSTLSDHGFVSQDKKTKKYKLGLSVMKYGFMMHDSLYMRSIARPYMEQLYDKTKVTIYLAKVENDAGVYVDRIDALESLIISEPIGLTLPLIVGASNRAMLAFLPQKIREAIIINGDRMVDPTLKTQRQRDLLFEIEVIRSKGYAVSYGEVTKGTIGIGAPIFSYDNSVIGSLNCTCSSNLAATSVVENYGSYVKKYAELISKELGYRNRHTNVQ</sequence>
<dbReference type="OrthoDB" id="9791752at2"/>
<dbReference type="PROSITE" id="PS51077">
    <property type="entry name" value="HTH_ICLR"/>
    <property type="match status" value="1"/>
</dbReference>
<dbReference type="SMART" id="SM00346">
    <property type="entry name" value="HTH_ICLR"/>
    <property type="match status" value="1"/>
</dbReference>
<dbReference type="Proteomes" id="UP000289856">
    <property type="component" value="Chromosome"/>
</dbReference>
<dbReference type="EMBL" id="AP019400">
    <property type="protein sequence ID" value="BBI32777.1"/>
    <property type="molecule type" value="Genomic_DNA"/>
</dbReference>
<keyword evidence="7" id="KW-1185">Reference proteome</keyword>
<dbReference type="AlphaFoldDB" id="A0A3T1D3U3"/>
<dbReference type="GO" id="GO:0003677">
    <property type="term" value="F:DNA binding"/>
    <property type="evidence" value="ECO:0007669"/>
    <property type="project" value="UniProtKB-KW"/>
</dbReference>
<keyword evidence="2" id="KW-0238">DNA-binding</keyword>
<proteinExistence type="predicted"/>
<dbReference type="Gene3D" id="3.30.450.40">
    <property type="match status" value="1"/>
</dbReference>
<accession>A0A3T1D3U3</accession>
<dbReference type="GO" id="GO:0003700">
    <property type="term" value="F:DNA-binding transcription factor activity"/>
    <property type="evidence" value="ECO:0007669"/>
    <property type="project" value="TreeGrafter"/>
</dbReference>
<feature type="domain" description="IclR-ED" evidence="5">
    <location>
        <begin position="71"/>
        <end position="254"/>
    </location>
</feature>
<dbReference type="Pfam" id="PF09339">
    <property type="entry name" value="HTH_IclR"/>
    <property type="match status" value="1"/>
</dbReference>
<dbReference type="InterPro" id="IPR005471">
    <property type="entry name" value="Tscrpt_reg_IclR_N"/>
</dbReference>
<gene>
    <name evidence="6" type="ORF">KCTCHS21_21760</name>
</gene>
<name>A0A3T1D3U3_9BACL</name>
<dbReference type="PANTHER" id="PTHR30136">
    <property type="entry name" value="HELIX-TURN-HELIX TRANSCRIPTIONAL REGULATOR, ICLR FAMILY"/>
    <property type="match status" value="1"/>
</dbReference>
<dbReference type="SUPFAM" id="SSF55781">
    <property type="entry name" value="GAF domain-like"/>
    <property type="match status" value="1"/>
</dbReference>
<feature type="domain" description="HTH iclR-type" evidence="4">
    <location>
        <begin position="6"/>
        <end position="70"/>
    </location>
</feature>
<dbReference type="PROSITE" id="PS51078">
    <property type="entry name" value="ICLR_ED"/>
    <property type="match status" value="1"/>
</dbReference>
<dbReference type="RefSeq" id="WP_130607557.1">
    <property type="nucleotide sequence ID" value="NZ_AP019400.1"/>
</dbReference>
<evidence type="ECO:0000256" key="1">
    <source>
        <dbReference type="ARBA" id="ARBA00023015"/>
    </source>
</evidence>
<dbReference type="PANTHER" id="PTHR30136:SF24">
    <property type="entry name" value="HTH-TYPE TRANSCRIPTIONAL REPRESSOR ALLR"/>
    <property type="match status" value="1"/>
</dbReference>
<dbReference type="Pfam" id="PF01614">
    <property type="entry name" value="IclR_C"/>
    <property type="match status" value="1"/>
</dbReference>
<dbReference type="InterPro" id="IPR014757">
    <property type="entry name" value="Tscrpt_reg_IclR_C"/>
</dbReference>
<dbReference type="InterPro" id="IPR050707">
    <property type="entry name" value="HTH_MetabolicPath_Reg"/>
</dbReference>
<evidence type="ECO:0000259" key="5">
    <source>
        <dbReference type="PROSITE" id="PS51078"/>
    </source>
</evidence>
<dbReference type="SUPFAM" id="SSF46785">
    <property type="entry name" value="Winged helix' DNA-binding domain"/>
    <property type="match status" value="1"/>
</dbReference>
<evidence type="ECO:0000256" key="2">
    <source>
        <dbReference type="ARBA" id="ARBA00023125"/>
    </source>
</evidence>
<evidence type="ECO:0000313" key="6">
    <source>
        <dbReference type="EMBL" id="BBI32777.1"/>
    </source>
</evidence>
<evidence type="ECO:0000259" key="4">
    <source>
        <dbReference type="PROSITE" id="PS51077"/>
    </source>
</evidence>